<reference evidence="3 4" key="1">
    <citation type="submission" date="2019-11" db="EMBL/GenBank/DDBJ databases">
        <title>Genome sequences of 17 halophilic strains isolated from different environments.</title>
        <authorList>
            <person name="Furrow R.E."/>
        </authorList>
    </citation>
    <scope>NUCLEOTIDE SEQUENCE [LARGE SCALE GENOMIC DNA]</scope>
    <source>
        <strain evidence="3 4">22511_23_Filter</strain>
    </source>
</reference>
<comment type="caution">
    <text evidence="3">The sequence shown here is derived from an EMBL/GenBank/DDBJ whole genome shotgun (WGS) entry which is preliminary data.</text>
</comment>
<dbReference type="PANTHER" id="PTHR34385">
    <property type="entry name" value="D-ALANYL-D-ALANINE CARBOXYPEPTIDASE"/>
    <property type="match status" value="1"/>
</dbReference>
<dbReference type="GO" id="GO:0006508">
    <property type="term" value="P:proteolysis"/>
    <property type="evidence" value="ECO:0007669"/>
    <property type="project" value="InterPro"/>
</dbReference>
<organism evidence="3 4">
    <name type="scientific">Halobacillus litoralis</name>
    <dbReference type="NCBI Taxonomy" id="45668"/>
    <lineage>
        <taxon>Bacteria</taxon>
        <taxon>Bacillati</taxon>
        <taxon>Bacillota</taxon>
        <taxon>Bacilli</taxon>
        <taxon>Bacillales</taxon>
        <taxon>Bacillaceae</taxon>
        <taxon>Halobacillus</taxon>
    </lineage>
</organism>
<keyword evidence="3" id="KW-0645">Protease</keyword>
<evidence type="ECO:0000313" key="3">
    <source>
        <dbReference type="EMBL" id="MYL18354.1"/>
    </source>
</evidence>
<dbReference type="GO" id="GO:0004180">
    <property type="term" value="F:carboxypeptidase activity"/>
    <property type="evidence" value="ECO:0007669"/>
    <property type="project" value="UniProtKB-KW"/>
</dbReference>
<evidence type="ECO:0000313" key="4">
    <source>
        <dbReference type="Proteomes" id="UP000460949"/>
    </source>
</evidence>
<feature type="domain" description="D-alanyl-D-alanine carboxypeptidase-like core" evidence="2">
    <location>
        <begin position="104"/>
        <end position="233"/>
    </location>
</feature>
<proteinExistence type="predicted"/>
<dbReference type="Gene3D" id="3.30.1380.10">
    <property type="match status" value="1"/>
</dbReference>
<dbReference type="InterPro" id="IPR052179">
    <property type="entry name" value="DD-CPase-like"/>
</dbReference>
<name>A0A845DY11_9BACI</name>
<feature type="compositionally biased region" description="Polar residues" evidence="1">
    <location>
        <begin position="40"/>
        <end position="52"/>
    </location>
</feature>
<keyword evidence="3" id="KW-0121">Carboxypeptidase</keyword>
<dbReference type="Proteomes" id="UP000460949">
    <property type="component" value="Unassembled WGS sequence"/>
</dbReference>
<gene>
    <name evidence="3" type="ORF">GLW04_00540</name>
</gene>
<dbReference type="SUPFAM" id="SSF55166">
    <property type="entry name" value="Hedgehog/DD-peptidase"/>
    <property type="match status" value="1"/>
</dbReference>
<dbReference type="InterPro" id="IPR003709">
    <property type="entry name" value="VanY-like_core_dom"/>
</dbReference>
<evidence type="ECO:0000259" key="2">
    <source>
        <dbReference type="Pfam" id="PF02557"/>
    </source>
</evidence>
<accession>A0A845DY11</accession>
<dbReference type="AlphaFoldDB" id="A0A845DY11"/>
<feature type="region of interest" description="Disordered" evidence="1">
    <location>
        <begin position="1"/>
        <end position="61"/>
    </location>
</feature>
<dbReference type="Pfam" id="PF02557">
    <property type="entry name" value="VanY"/>
    <property type="match status" value="1"/>
</dbReference>
<dbReference type="InterPro" id="IPR058193">
    <property type="entry name" value="VanY/YodJ_core_dom"/>
</dbReference>
<keyword evidence="3" id="KW-0378">Hydrolase</keyword>
<dbReference type="InterPro" id="IPR009045">
    <property type="entry name" value="Zn_M74/Hedgehog-like"/>
</dbReference>
<dbReference type="EMBL" id="WMET01000001">
    <property type="protein sequence ID" value="MYL18354.1"/>
    <property type="molecule type" value="Genomic_DNA"/>
</dbReference>
<sequence length="259" mass="28628">MALIGAALTGCSNSLTDSDEKQAEEAPASSAAQQDEKESTPASGETSTSQNEDIVLSNGMIEVGNPKSVEVVVNKQRKLPEGYTPPDLTVPDVPFSFEEDHPKKQLRQEAADALEELFERSDQEGMDLVAASGYRSYERQEAIYERNVEVYGKEETDTFSASPGTSEHQTGLAMDVTSAEMAFKLTQAFGDTPEGEWLADHAYEYGFIIRYPEGDNNITGYKYEPWHLRYVGKEAAAEVHEQQVTLEEFFGYEPVGEAE</sequence>
<dbReference type="PANTHER" id="PTHR34385:SF1">
    <property type="entry name" value="PEPTIDOGLYCAN L-ALANYL-D-GLUTAMATE ENDOPEPTIDASE CWLK"/>
    <property type="match status" value="1"/>
</dbReference>
<evidence type="ECO:0000256" key="1">
    <source>
        <dbReference type="SAM" id="MobiDB-lite"/>
    </source>
</evidence>
<dbReference type="CDD" id="cd14852">
    <property type="entry name" value="LD-carboxypeptidase"/>
    <property type="match status" value="1"/>
</dbReference>
<protein>
    <submittedName>
        <fullName evidence="3">D-alanyl-D-alanine carboxypeptidase family protein</fullName>
    </submittedName>
</protein>